<evidence type="ECO:0000256" key="5">
    <source>
        <dbReference type="SAM" id="MobiDB-lite"/>
    </source>
</evidence>
<keyword evidence="3 4" id="KW-0539">Nucleus</keyword>
<dbReference type="STRING" id="478820.A0A196S713"/>
<dbReference type="InterPro" id="IPR006958">
    <property type="entry name" value="Mak16"/>
</dbReference>
<organism evidence="7 8">
    <name type="scientific">Blastocystis sp. subtype 1 (strain ATCC 50177 / NandII)</name>
    <dbReference type="NCBI Taxonomy" id="478820"/>
    <lineage>
        <taxon>Eukaryota</taxon>
        <taxon>Sar</taxon>
        <taxon>Stramenopiles</taxon>
        <taxon>Bigyra</taxon>
        <taxon>Opalozoa</taxon>
        <taxon>Opalinata</taxon>
        <taxon>Blastocystidae</taxon>
        <taxon>Blastocystis</taxon>
    </lineage>
</organism>
<evidence type="ECO:0000256" key="4">
    <source>
        <dbReference type="PIRNR" id="PIRNR003352"/>
    </source>
</evidence>
<dbReference type="OrthoDB" id="10251342at2759"/>
<proteinExistence type="inferred from homology"/>
<evidence type="ECO:0000313" key="8">
    <source>
        <dbReference type="Proteomes" id="UP000078348"/>
    </source>
</evidence>
<evidence type="ECO:0000313" key="7">
    <source>
        <dbReference type="EMBL" id="OAO12833.1"/>
    </source>
</evidence>
<feature type="domain" description="Ribosomal eL28/Mak16" evidence="6">
    <location>
        <begin position="6"/>
        <end position="120"/>
    </location>
</feature>
<dbReference type="PANTHER" id="PTHR23405">
    <property type="entry name" value="MAINTENANCE OF KILLER 16 MAK16 PROTEIN-RELATED"/>
    <property type="match status" value="1"/>
</dbReference>
<dbReference type="PANTHER" id="PTHR23405:SF4">
    <property type="entry name" value="PROTEIN MAK16 HOMOLOG"/>
    <property type="match status" value="1"/>
</dbReference>
<evidence type="ECO:0000259" key="6">
    <source>
        <dbReference type="Pfam" id="PF01778"/>
    </source>
</evidence>
<feature type="compositionally biased region" description="Acidic residues" evidence="5">
    <location>
        <begin position="229"/>
        <end position="242"/>
    </location>
</feature>
<dbReference type="Gene3D" id="3.30.390.110">
    <property type="match status" value="1"/>
</dbReference>
<dbReference type="EMBL" id="LXWW01000508">
    <property type="protein sequence ID" value="OAO12833.1"/>
    <property type="molecule type" value="Genomic_DNA"/>
</dbReference>
<comment type="subcellular location">
    <subcellularLocation>
        <location evidence="1">Nucleus</location>
    </subcellularLocation>
</comment>
<comment type="caution">
    <text evidence="7">The sequence shown here is derived from an EMBL/GenBank/DDBJ whole genome shotgun (WGS) entry which is preliminary data.</text>
</comment>
<protein>
    <recommendedName>
        <fullName evidence="4">Protein MAK16 homolog</fullName>
    </recommendedName>
</protein>
<dbReference type="Pfam" id="PF04874">
    <property type="entry name" value="Mak16"/>
    <property type="match status" value="1"/>
</dbReference>
<comment type="similarity">
    <text evidence="2 4">Belongs to the MAK16 family.</text>
</comment>
<name>A0A196S713_BLAHN</name>
<dbReference type="InterPro" id="IPR029004">
    <property type="entry name" value="Ribosomal_eL28/Mak16"/>
</dbReference>
<feature type="compositionally biased region" description="Acidic residues" evidence="5">
    <location>
        <begin position="192"/>
        <end position="217"/>
    </location>
</feature>
<dbReference type="GO" id="GO:0000460">
    <property type="term" value="P:maturation of 5.8S rRNA"/>
    <property type="evidence" value="ECO:0007669"/>
    <property type="project" value="TreeGrafter"/>
</dbReference>
<accession>A0A196S713</accession>
<dbReference type="PIRSF" id="PIRSF003352">
    <property type="entry name" value="MAK16"/>
    <property type="match status" value="1"/>
</dbReference>
<evidence type="ECO:0000256" key="3">
    <source>
        <dbReference type="ARBA" id="ARBA00023242"/>
    </source>
</evidence>
<dbReference type="GO" id="GO:0005730">
    <property type="term" value="C:nucleolus"/>
    <property type="evidence" value="ECO:0007669"/>
    <property type="project" value="UniProtKB-UniRule"/>
</dbReference>
<dbReference type="Proteomes" id="UP000078348">
    <property type="component" value="Unassembled WGS sequence"/>
</dbReference>
<gene>
    <name evidence="7" type="ORF">AV274_5483</name>
</gene>
<dbReference type="FunFam" id="3.30.390.110:FF:000001">
    <property type="entry name" value="Protein MAK16 homolog"/>
    <property type="match status" value="1"/>
</dbReference>
<dbReference type="GO" id="GO:0030687">
    <property type="term" value="C:preribosome, large subunit precursor"/>
    <property type="evidence" value="ECO:0007669"/>
    <property type="project" value="TreeGrafter"/>
</dbReference>
<sequence>MQHDDVIWQIINNEFCSFKSKLKMEKQAFCRNPYNVTGLCSRKNCPLANSRYATIREEKGKCYLCMKTIERAHSPKNLWEKVELPENKEQAIAKIEENLQYWPEFLIDKNKARFLRIKQYLKRMRKLRLKVKPEYERIHRKTEKREAVREKKAESAAKLEKSIETELLERLKKGTYGDIYNFAPEEFNNMLDENEEEPEIEDEMEDEFVEDMDDDSDEGGKPGSHVELELENEDDEQILEEN</sequence>
<evidence type="ECO:0000256" key="2">
    <source>
        <dbReference type="ARBA" id="ARBA00005514"/>
    </source>
</evidence>
<evidence type="ECO:0000256" key="1">
    <source>
        <dbReference type="ARBA" id="ARBA00004123"/>
    </source>
</evidence>
<feature type="compositionally biased region" description="Basic and acidic residues" evidence="5">
    <location>
        <begin position="218"/>
        <end position="228"/>
    </location>
</feature>
<dbReference type="Pfam" id="PF01778">
    <property type="entry name" value="Ribosomal_L28e"/>
    <property type="match status" value="1"/>
</dbReference>
<dbReference type="AlphaFoldDB" id="A0A196S713"/>
<dbReference type="GO" id="GO:0000470">
    <property type="term" value="P:maturation of LSU-rRNA"/>
    <property type="evidence" value="ECO:0007669"/>
    <property type="project" value="TreeGrafter"/>
</dbReference>
<feature type="region of interest" description="Disordered" evidence="5">
    <location>
        <begin position="190"/>
        <end position="242"/>
    </location>
</feature>
<keyword evidence="8" id="KW-1185">Reference proteome</keyword>
<reference evidence="7 8" key="1">
    <citation type="submission" date="2016-05" db="EMBL/GenBank/DDBJ databases">
        <title>Nuclear genome of Blastocystis sp. subtype 1 NandII.</title>
        <authorList>
            <person name="Gentekaki E."/>
            <person name="Curtis B."/>
            <person name="Stairs C."/>
            <person name="Eme L."/>
            <person name="Herman E."/>
            <person name="Klimes V."/>
            <person name="Arias M.C."/>
            <person name="Elias M."/>
            <person name="Hilliou F."/>
            <person name="Klute M."/>
            <person name="Malik S.-B."/>
            <person name="Pightling A."/>
            <person name="Rachubinski R."/>
            <person name="Salas D."/>
            <person name="Schlacht A."/>
            <person name="Suga H."/>
            <person name="Archibald J."/>
            <person name="Ball S.G."/>
            <person name="Clark G."/>
            <person name="Dacks J."/>
            <person name="Van Der Giezen M."/>
            <person name="Tsaousis A."/>
            <person name="Roger A."/>
        </authorList>
    </citation>
    <scope>NUCLEOTIDE SEQUENCE [LARGE SCALE GENOMIC DNA]</scope>
    <source>
        <strain evidence="8">ATCC 50177 / NandII</strain>
    </source>
</reference>